<dbReference type="GO" id="GO:0005634">
    <property type="term" value="C:nucleus"/>
    <property type="evidence" value="ECO:0007669"/>
    <property type="project" value="UniProtKB-SubCell"/>
</dbReference>
<dbReference type="InterPro" id="IPR036388">
    <property type="entry name" value="WH-like_DNA-bd_sf"/>
</dbReference>
<reference evidence="19 20" key="1">
    <citation type="submission" date="2014-02" db="EMBL/GenBank/DDBJ databases">
        <title>Single nucleus genome sequencing reveals high similarity among nuclei of an endomycorrhizal fungus.</title>
        <authorList>
            <person name="Lin K."/>
            <person name="Geurts R."/>
            <person name="Zhang Z."/>
            <person name="Limpens E."/>
            <person name="Saunders D.G."/>
            <person name="Mu D."/>
            <person name="Pang E."/>
            <person name="Cao H."/>
            <person name="Cha H."/>
            <person name="Lin T."/>
            <person name="Zhou Q."/>
            <person name="Shang Y."/>
            <person name="Li Y."/>
            <person name="Ivanov S."/>
            <person name="Sharma T."/>
            <person name="Velzen R.V."/>
            <person name="Ruijter N.D."/>
            <person name="Aanen D.K."/>
            <person name="Win J."/>
            <person name="Kamoun S."/>
            <person name="Bisseling T."/>
            <person name="Huang S."/>
        </authorList>
    </citation>
    <scope>NUCLEOTIDE SEQUENCE [LARGE SCALE GENOMIC DNA]</scope>
    <source>
        <strain evidence="20">DAOM197198w</strain>
    </source>
</reference>
<dbReference type="Proteomes" id="UP000022910">
    <property type="component" value="Unassembled WGS sequence"/>
</dbReference>
<keyword evidence="8 16" id="KW-0227">DNA damage</keyword>
<dbReference type="Pfam" id="PF07574">
    <property type="entry name" value="SMC_Nse1"/>
    <property type="match status" value="1"/>
</dbReference>
<evidence type="ECO:0000256" key="1">
    <source>
        <dbReference type="ARBA" id="ARBA00000900"/>
    </source>
</evidence>
<evidence type="ECO:0000256" key="3">
    <source>
        <dbReference type="ARBA" id="ARBA00010258"/>
    </source>
</evidence>
<evidence type="ECO:0000259" key="18">
    <source>
        <dbReference type="PROSITE" id="PS50089"/>
    </source>
</evidence>
<evidence type="ECO:0000313" key="20">
    <source>
        <dbReference type="Proteomes" id="UP000022910"/>
    </source>
</evidence>
<sequence>MLINEYTDAHRLFLQASLSERFFTEETAIEIYRKAYEATAVQDQETFTEFMTTLNAKLNSIDLEFRKSHNEEDGSAVWALVNTNGDEIAKMATEYTPIEISFFRRLIELIVTADDESFSVSSITALKEVVKLKTSISKSNGEILLQRFVDDKWLSRSRGGRYSLSLRSILELQYYLKKEFEDYLSECILCYDIVTKGQRCEMAQCKARFHHHCARRYFDSKNNKKCPNCEIVWDSSNVIGDCDSIDSGSRPKRSNNQTTKKNTRSQKLEVDYDQMDQDDDDDQMEQNDE</sequence>
<evidence type="ECO:0000256" key="17">
    <source>
        <dbReference type="SAM" id="MobiDB-lite"/>
    </source>
</evidence>
<evidence type="ECO:0000256" key="6">
    <source>
        <dbReference type="ARBA" id="ARBA00022679"/>
    </source>
</evidence>
<evidence type="ECO:0000256" key="15">
    <source>
        <dbReference type="PROSITE-ProRule" id="PRU00175"/>
    </source>
</evidence>
<evidence type="ECO:0000256" key="16">
    <source>
        <dbReference type="RuleBase" id="RU368018"/>
    </source>
</evidence>
<dbReference type="FunFam" id="1.10.10.10:FF:000270">
    <property type="entry name" value="Non-structural maintenance of chromosomes element 1 homolog"/>
    <property type="match status" value="1"/>
</dbReference>
<dbReference type="EC" id="2.3.2.27" evidence="4 16"/>
<accession>A0A015JRC9</accession>
<dbReference type="SUPFAM" id="SSF57850">
    <property type="entry name" value="RING/U-box"/>
    <property type="match status" value="1"/>
</dbReference>
<dbReference type="InterPro" id="IPR001841">
    <property type="entry name" value="Znf_RING"/>
</dbReference>
<evidence type="ECO:0000256" key="9">
    <source>
        <dbReference type="ARBA" id="ARBA00022771"/>
    </source>
</evidence>
<comment type="catalytic activity">
    <reaction evidence="1 16">
        <text>S-ubiquitinyl-[E2 ubiquitin-conjugating enzyme]-L-cysteine + [acceptor protein]-L-lysine = [E2 ubiquitin-conjugating enzyme]-L-cysteine + N(6)-ubiquitinyl-[acceptor protein]-L-lysine.</text>
        <dbReference type="EC" id="2.3.2.27"/>
    </reaction>
</comment>
<name>A0A015JRC9_RHIIW</name>
<keyword evidence="20" id="KW-1185">Reference proteome</keyword>
<dbReference type="GO" id="GO:0008270">
    <property type="term" value="F:zinc ion binding"/>
    <property type="evidence" value="ECO:0007669"/>
    <property type="project" value="UniProtKB-KW"/>
</dbReference>
<organism evidence="19 20">
    <name type="scientific">Rhizophagus irregularis (strain DAOM 197198w)</name>
    <name type="common">Glomus intraradices</name>
    <dbReference type="NCBI Taxonomy" id="1432141"/>
    <lineage>
        <taxon>Eukaryota</taxon>
        <taxon>Fungi</taxon>
        <taxon>Fungi incertae sedis</taxon>
        <taxon>Mucoromycota</taxon>
        <taxon>Glomeromycotina</taxon>
        <taxon>Glomeromycetes</taxon>
        <taxon>Glomerales</taxon>
        <taxon>Glomeraceae</taxon>
        <taxon>Rhizophagus</taxon>
    </lineage>
</organism>
<dbReference type="InterPro" id="IPR014857">
    <property type="entry name" value="Nse1_RING_C4HC3-type"/>
</dbReference>
<evidence type="ECO:0000256" key="7">
    <source>
        <dbReference type="ARBA" id="ARBA00022723"/>
    </source>
</evidence>
<comment type="similarity">
    <text evidence="3 16">Belongs to the NSE1 family.</text>
</comment>
<dbReference type="CDD" id="cd16493">
    <property type="entry name" value="RING-CH-C4HC3_NSE1"/>
    <property type="match status" value="1"/>
</dbReference>
<dbReference type="SMR" id="A0A015JRC9"/>
<dbReference type="Gene3D" id="3.90.1150.220">
    <property type="match status" value="1"/>
</dbReference>
<dbReference type="InterPro" id="IPR013083">
    <property type="entry name" value="Znf_RING/FYVE/PHD"/>
</dbReference>
<keyword evidence="6 16" id="KW-0808">Transferase</keyword>
<dbReference type="Pfam" id="PF08746">
    <property type="entry name" value="zf-RING-like"/>
    <property type="match status" value="1"/>
</dbReference>
<feature type="domain" description="RING-type" evidence="18">
    <location>
        <begin position="187"/>
        <end position="230"/>
    </location>
</feature>
<dbReference type="Gene3D" id="3.30.40.10">
    <property type="entry name" value="Zinc/RING finger domain, C3HC4 (zinc finger)"/>
    <property type="match status" value="1"/>
</dbReference>
<evidence type="ECO:0000256" key="8">
    <source>
        <dbReference type="ARBA" id="ARBA00022763"/>
    </source>
</evidence>
<dbReference type="GO" id="GO:0000724">
    <property type="term" value="P:double-strand break repair via homologous recombination"/>
    <property type="evidence" value="ECO:0007669"/>
    <property type="project" value="TreeGrafter"/>
</dbReference>
<dbReference type="EMBL" id="JEMT01016771">
    <property type="protein sequence ID" value="EXX69870.1"/>
    <property type="molecule type" value="Genomic_DNA"/>
</dbReference>
<evidence type="ECO:0000256" key="13">
    <source>
        <dbReference type="ARBA" id="ARBA00023204"/>
    </source>
</evidence>
<evidence type="ECO:0000313" key="19">
    <source>
        <dbReference type="EMBL" id="EXX69870.1"/>
    </source>
</evidence>
<dbReference type="STRING" id="1432141.A0A015JRC9"/>
<keyword evidence="14 16" id="KW-0539">Nucleus</keyword>
<keyword evidence="10 16" id="KW-0833">Ubl conjugation pathway</keyword>
<comment type="caution">
    <text evidence="19">The sequence shown here is derived from an EMBL/GenBank/DDBJ whole genome shotgun (WGS) entry which is preliminary data.</text>
</comment>
<feature type="compositionally biased region" description="Acidic residues" evidence="17">
    <location>
        <begin position="271"/>
        <end position="289"/>
    </location>
</feature>
<dbReference type="PANTHER" id="PTHR20973:SF0">
    <property type="entry name" value="NON-STRUCTURAL MAINTENANCE OF CHROMOSOMES ELEMENT 1 HOMOLOG"/>
    <property type="match status" value="1"/>
</dbReference>
<evidence type="ECO:0000256" key="11">
    <source>
        <dbReference type="ARBA" id="ARBA00022833"/>
    </source>
</evidence>
<evidence type="ECO:0000256" key="2">
    <source>
        <dbReference type="ARBA" id="ARBA00004123"/>
    </source>
</evidence>
<protein>
    <recommendedName>
        <fullName evidence="5 16">Non-structural maintenance of chromosomes element 1 homolog</fullName>
        <ecNumber evidence="4 16">2.3.2.27</ecNumber>
    </recommendedName>
</protein>
<evidence type="ECO:0000256" key="14">
    <source>
        <dbReference type="ARBA" id="ARBA00023242"/>
    </source>
</evidence>
<dbReference type="GO" id="GO:0030915">
    <property type="term" value="C:Smc5-Smc6 complex"/>
    <property type="evidence" value="ECO:0007669"/>
    <property type="project" value="UniProtKB-UniRule"/>
</dbReference>
<evidence type="ECO:0000256" key="12">
    <source>
        <dbReference type="ARBA" id="ARBA00023172"/>
    </source>
</evidence>
<dbReference type="GO" id="GO:0061630">
    <property type="term" value="F:ubiquitin protein ligase activity"/>
    <property type="evidence" value="ECO:0007669"/>
    <property type="project" value="UniProtKB-EC"/>
</dbReference>
<feature type="region of interest" description="Disordered" evidence="17">
    <location>
        <begin position="244"/>
        <end position="289"/>
    </location>
</feature>
<dbReference type="AlphaFoldDB" id="A0A015JRC9"/>
<evidence type="ECO:0000256" key="10">
    <source>
        <dbReference type="ARBA" id="ARBA00022786"/>
    </source>
</evidence>
<keyword evidence="13 16" id="KW-0234">DNA repair</keyword>
<dbReference type="OMA" id="WPGDKFV"/>
<keyword evidence="12 16" id="KW-0233">DNA recombination</keyword>
<comment type="function">
    <text evidence="16">Acts in a DNA repair pathway for removal of UV-induced DNA damage that is distinct from classical nucleotide excision repair and in repair of ionizing radiation damage. Functions in homologous recombination repair of DNA double strand breaks and in recovery of stalled replication forks.</text>
</comment>
<comment type="subunit">
    <text evidence="16">Component of the Smc5-Smc6 complex.</text>
</comment>
<comment type="subcellular location">
    <subcellularLocation>
        <location evidence="2 16">Nucleus</location>
    </subcellularLocation>
</comment>
<dbReference type="InterPro" id="IPR011513">
    <property type="entry name" value="Nse1"/>
</dbReference>
<gene>
    <name evidence="19" type="ORF">RirG_092390</name>
</gene>
<dbReference type="PANTHER" id="PTHR20973">
    <property type="entry name" value="NON-SMC ELEMENT 1-RELATED"/>
    <property type="match status" value="1"/>
</dbReference>
<dbReference type="PROSITE" id="PS50089">
    <property type="entry name" value="ZF_RING_2"/>
    <property type="match status" value="1"/>
</dbReference>
<evidence type="ECO:0000256" key="5">
    <source>
        <dbReference type="ARBA" id="ARBA00019422"/>
    </source>
</evidence>
<keyword evidence="9 15" id="KW-0863">Zinc-finger</keyword>
<dbReference type="Gene3D" id="1.10.10.10">
    <property type="entry name" value="Winged helix-like DNA-binding domain superfamily/Winged helix DNA-binding domain"/>
    <property type="match status" value="1"/>
</dbReference>
<proteinExistence type="inferred from homology"/>
<evidence type="ECO:0000256" key="4">
    <source>
        <dbReference type="ARBA" id="ARBA00012483"/>
    </source>
</evidence>
<keyword evidence="11 16" id="KW-0862">Zinc</keyword>
<keyword evidence="7 16" id="KW-0479">Metal-binding</keyword>
<dbReference type="OrthoDB" id="185455at2759"/>